<keyword evidence="10" id="KW-1133">Transmembrane helix</keyword>
<reference evidence="18" key="1">
    <citation type="submission" date="2017-10" db="EMBL/GenBank/DDBJ databases">
        <title>Rapid genome shrinkage in a self-fertile nematode reveals novel sperm competition proteins.</title>
        <authorList>
            <person name="Yin D."/>
            <person name="Schwarz E.M."/>
            <person name="Thomas C.G."/>
            <person name="Felde R.L."/>
            <person name="Korf I.F."/>
            <person name="Cutter A.D."/>
            <person name="Schartner C.M."/>
            <person name="Ralston E.J."/>
            <person name="Meyer B.J."/>
            <person name="Haag E.S."/>
        </authorList>
    </citation>
    <scope>NUCLEOTIDE SEQUENCE [LARGE SCALE GENOMIC DNA]</scope>
    <source>
        <strain evidence="18">JU1422</strain>
    </source>
</reference>
<evidence type="ECO:0000256" key="5">
    <source>
        <dbReference type="ARBA" id="ARBA00022553"/>
    </source>
</evidence>
<feature type="disulfide bond" evidence="14">
    <location>
        <begin position="439"/>
        <end position="448"/>
    </location>
</feature>
<feature type="domain" description="EGF-like" evidence="15">
    <location>
        <begin position="410"/>
        <end position="449"/>
    </location>
</feature>
<dbReference type="CDD" id="cd00054">
    <property type="entry name" value="EGF_CA"/>
    <property type="match status" value="3"/>
</dbReference>
<dbReference type="PANTHER" id="PTHR24033">
    <property type="entry name" value="EGF-LIKE DOMAIN-CONTAINING PROTEIN"/>
    <property type="match status" value="1"/>
</dbReference>
<feature type="domain" description="EGF-like" evidence="15">
    <location>
        <begin position="373"/>
        <end position="409"/>
    </location>
</feature>
<dbReference type="InterPro" id="IPR001881">
    <property type="entry name" value="EGF-like_Ca-bd_dom"/>
</dbReference>
<dbReference type="FunFam" id="2.10.25.10:FF:000012">
    <property type="entry name" value="Delta-like protein"/>
    <property type="match status" value="1"/>
</dbReference>
<dbReference type="GO" id="GO:0051093">
    <property type="term" value="P:negative regulation of developmental process"/>
    <property type="evidence" value="ECO:0007669"/>
    <property type="project" value="UniProtKB-ARBA"/>
</dbReference>
<keyword evidence="4 14" id="KW-0245">EGF-like domain</keyword>
<name>A0A2G5UW43_9PELO</name>
<dbReference type="SMART" id="SM00179">
    <property type="entry name" value="EGF_CA"/>
    <property type="match status" value="3"/>
</dbReference>
<evidence type="ECO:0000256" key="11">
    <source>
        <dbReference type="ARBA" id="ARBA00023136"/>
    </source>
</evidence>
<dbReference type="GO" id="GO:0003002">
    <property type="term" value="P:regionalization"/>
    <property type="evidence" value="ECO:0007669"/>
    <property type="project" value="UniProtKB-ARBA"/>
</dbReference>
<dbReference type="SMART" id="SM00254">
    <property type="entry name" value="ShKT"/>
    <property type="match status" value="1"/>
</dbReference>
<keyword evidence="5" id="KW-0597">Phosphoprotein</keyword>
<feature type="domain" description="EGF-like" evidence="15">
    <location>
        <begin position="487"/>
        <end position="523"/>
    </location>
</feature>
<proteinExistence type="predicted"/>
<dbReference type="EMBL" id="PDUG01000002">
    <property type="protein sequence ID" value="PIC43591.1"/>
    <property type="molecule type" value="Genomic_DNA"/>
</dbReference>
<dbReference type="GO" id="GO:0016324">
    <property type="term" value="C:apical plasma membrane"/>
    <property type="evidence" value="ECO:0007669"/>
    <property type="project" value="UniProtKB-SubCell"/>
</dbReference>
<dbReference type="SUPFAM" id="SSF50814">
    <property type="entry name" value="Lipocalins"/>
    <property type="match status" value="2"/>
</dbReference>
<keyword evidence="13" id="KW-0325">Glycoprotein</keyword>
<evidence type="ECO:0000256" key="8">
    <source>
        <dbReference type="ARBA" id="ARBA00022737"/>
    </source>
</evidence>
<keyword evidence="6" id="KW-0812">Transmembrane</keyword>
<dbReference type="AlphaFoldDB" id="A0A2G5UW43"/>
<dbReference type="SUPFAM" id="SSF57196">
    <property type="entry name" value="EGF/Laminin"/>
    <property type="match status" value="4"/>
</dbReference>
<keyword evidence="18" id="KW-1185">Reference proteome</keyword>
<dbReference type="InterPro" id="IPR014878">
    <property type="entry name" value="THAP4-like_heme-bd"/>
</dbReference>
<dbReference type="GO" id="GO:0009967">
    <property type="term" value="P:positive regulation of signal transduction"/>
    <property type="evidence" value="ECO:0007669"/>
    <property type="project" value="UniProtKB-ARBA"/>
</dbReference>
<dbReference type="OrthoDB" id="283575at2759"/>
<dbReference type="CDD" id="cd08544">
    <property type="entry name" value="Reeler"/>
    <property type="match status" value="1"/>
</dbReference>
<accession>A0A2G5UW43</accession>
<dbReference type="InterPro" id="IPR018097">
    <property type="entry name" value="EGF_Ca-bd_CS"/>
</dbReference>
<evidence type="ECO:0000256" key="7">
    <source>
        <dbReference type="ARBA" id="ARBA00022729"/>
    </source>
</evidence>
<evidence type="ECO:0000259" key="15">
    <source>
        <dbReference type="PROSITE" id="PS50026"/>
    </source>
</evidence>
<dbReference type="Pfam" id="PF00008">
    <property type="entry name" value="EGF"/>
    <property type="match status" value="2"/>
</dbReference>
<dbReference type="Gene3D" id="2.60.40.4060">
    <property type="entry name" value="Reeler domain"/>
    <property type="match status" value="1"/>
</dbReference>
<dbReference type="PROSITE" id="PS51670">
    <property type="entry name" value="SHKT"/>
    <property type="match status" value="1"/>
</dbReference>
<dbReference type="GO" id="GO:0060255">
    <property type="term" value="P:regulation of macromolecule metabolic process"/>
    <property type="evidence" value="ECO:0007669"/>
    <property type="project" value="UniProtKB-ARBA"/>
</dbReference>
<dbReference type="GO" id="GO:0030182">
    <property type="term" value="P:neuron differentiation"/>
    <property type="evidence" value="ECO:0007669"/>
    <property type="project" value="UniProtKB-ARBA"/>
</dbReference>
<dbReference type="GO" id="GO:0008593">
    <property type="term" value="P:regulation of Notch signaling pathway"/>
    <property type="evidence" value="ECO:0007669"/>
    <property type="project" value="UniProtKB-ARBA"/>
</dbReference>
<evidence type="ECO:0000259" key="16">
    <source>
        <dbReference type="PROSITE" id="PS51670"/>
    </source>
</evidence>
<keyword evidence="12 14" id="KW-1015">Disulfide bond</keyword>
<dbReference type="GO" id="GO:0048468">
    <property type="term" value="P:cell development"/>
    <property type="evidence" value="ECO:0007669"/>
    <property type="project" value="UniProtKB-ARBA"/>
</dbReference>
<keyword evidence="8" id="KW-0677">Repeat</keyword>
<gene>
    <name evidence="17" type="primary">Cni-Y46G5A.29</name>
    <name evidence="17" type="synonym">Cnig_chr_II.g4268</name>
    <name evidence="17" type="ORF">B9Z55_004268</name>
</gene>
<dbReference type="Proteomes" id="UP000230233">
    <property type="component" value="Chromosome II"/>
</dbReference>
<comment type="subcellular location">
    <subcellularLocation>
        <location evidence="1">Apical cell membrane</location>
        <topology evidence="1">Single-pass type I membrane protein</topology>
    </subcellularLocation>
</comment>
<evidence type="ECO:0000313" key="18">
    <source>
        <dbReference type="Proteomes" id="UP000230233"/>
    </source>
</evidence>
<feature type="disulfide bond" evidence="14">
    <location>
        <begin position="399"/>
        <end position="408"/>
    </location>
</feature>
<dbReference type="InterPro" id="IPR000152">
    <property type="entry name" value="EGF-type_Asp/Asn_hydroxyl_site"/>
</dbReference>
<evidence type="ECO:0000256" key="14">
    <source>
        <dbReference type="PROSITE-ProRule" id="PRU00076"/>
    </source>
</evidence>
<sequence length="966" mass="109623">MKNLIFFLIGIIRSVENSDIDAKHIFKGLYETSGFHCYSRDSMRLPRHLHGRPQTTDPPFDLSVFDSSGKRVESYEVGKVYTVKLEAYVHFRGLLLQPRLCTPNGAIIGTLRGGKFIEDEQFETHGLIFHQCGRLVTNDSLTHTSDDKKFLAEAKWHAQHDVGNVQFVATIATENVLYWEKWRPKHAFLKGPYQKWSHQNPNIFVYNLEKEMEQKNTEKVVTSEPITPSQHPLFEEQKEFLKGKMGTTVGTTVIPASLTETSENSDDVFDFDGLAFESTGNPGPVKFDKIQVTAASMMLAEKTDVTKNPEISHSSKFLVEKPTESSFMMGRMFKKFAPLNDTVLLEDDLKFLNAHAHHRRLQHDFVDNNDLEMEEKCQDNPCENGGRCSIQKGKIQCQCTPGYTGQNCTEIDKCIENECENNSTCFNDKRSPVGYSCKCQNGTVGKLCEIQCPLDQCENGGKCYLNTFGKIGCKCLPGTTGRRCEREINECGWNKCQNGAKCVDMFNDYRCDCADGWMGRNCERPCQDIYGSCRVWKREGQCDQMKNATDFFDINCAASCGICNKIDNTTDTSYLPLQPILMPFAFLLGEWKSQIKGWNNHTTDYPIDMEGMVYNETITFSVTPSLSFGTPYLNYTATMTNQDDPSNVHQYNGFLTIQQYKENEESPDKGALTTVSNTGIIMIEEGEILDEKSSTEGAPTLMLTPTYQFFKFPVISGGNSNLKNPERSKRWFTLKNKRLMQYMCFLFLLTISPIDCIVLCSTNKDCPSGLNCVNNGCYGTFAHRRFSDDPQHCDPECPAHLACLWGQCVDGRRRFQGLSECSSQCGPFQRCVFGQATITNQDDPSNVHQYNGFLTIQQYKESEESPDKGALTTVSNTGIIMIEEGEILDEKSSTEGAPTLMLTPTYQLFKFPVNSGGNSNLKNPERSKRWFTLKNKRLMQYMVREFKGRTHKFTKIYKKTQEFKYL</sequence>
<evidence type="ECO:0000256" key="12">
    <source>
        <dbReference type="ARBA" id="ARBA00023157"/>
    </source>
</evidence>
<keyword evidence="2" id="KW-0217">Developmental protein</keyword>
<dbReference type="GO" id="GO:0045597">
    <property type="term" value="P:positive regulation of cell differentiation"/>
    <property type="evidence" value="ECO:0007669"/>
    <property type="project" value="UniProtKB-ARBA"/>
</dbReference>
<dbReference type="Pfam" id="PF08768">
    <property type="entry name" value="THAP4_heme-bd"/>
    <property type="match status" value="1"/>
</dbReference>
<dbReference type="GO" id="GO:0005509">
    <property type="term" value="F:calcium ion binding"/>
    <property type="evidence" value="ECO:0007669"/>
    <property type="project" value="InterPro"/>
</dbReference>
<dbReference type="PROSITE" id="PS00010">
    <property type="entry name" value="ASX_HYDROXYL"/>
    <property type="match status" value="1"/>
</dbReference>
<evidence type="ECO:0000256" key="4">
    <source>
        <dbReference type="ARBA" id="ARBA00022536"/>
    </source>
</evidence>
<feature type="domain" description="EGF-like" evidence="15">
    <location>
        <begin position="450"/>
        <end position="485"/>
    </location>
</feature>
<dbReference type="GO" id="GO:0048592">
    <property type="term" value="P:eye morphogenesis"/>
    <property type="evidence" value="ECO:0007669"/>
    <property type="project" value="UniProtKB-ARBA"/>
</dbReference>
<comment type="caution">
    <text evidence="14">Lacks conserved residue(s) required for the propagation of feature annotation.</text>
</comment>
<protein>
    <recommendedName>
        <fullName evidence="19">EGF-like domain-containing protein</fullName>
    </recommendedName>
</protein>
<dbReference type="InterPro" id="IPR000742">
    <property type="entry name" value="EGF"/>
</dbReference>
<evidence type="ECO:0000313" key="17">
    <source>
        <dbReference type="EMBL" id="PIC43591.1"/>
    </source>
</evidence>
<dbReference type="InterPro" id="IPR042307">
    <property type="entry name" value="Reeler_sf"/>
</dbReference>
<keyword evidence="11" id="KW-0472">Membrane</keyword>
<evidence type="ECO:0000256" key="3">
    <source>
        <dbReference type="ARBA" id="ARBA00022475"/>
    </source>
</evidence>
<keyword evidence="7" id="KW-0732">Signal</keyword>
<evidence type="ECO:0000256" key="9">
    <source>
        <dbReference type="ARBA" id="ARBA00022782"/>
    </source>
</evidence>
<keyword evidence="9" id="KW-0221">Differentiation</keyword>
<dbReference type="Gene3D" id="2.40.128.20">
    <property type="match status" value="2"/>
</dbReference>
<dbReference type="GO" id="GO:0080090">
    <property type="term" value="P:regulation of primary metabolic process"/>
    <property type="evidence" value="ECO:0007669"/>
    <property type="project" value="UniProtKB-ARBA"/>
</dbReference>
<comment type="caution">
    <text evidence="17">The sequence shown here is derived from an EMBL/GenBank/DDBJ whole genome shotgun (WGS) entry which is preliminary data.</text>
</comment>
<dbReference type="Gene3D" id="2.10.25.10">
    <property type="entry name" value="Laminin"/>
    <property type="match status" value="4"/>
</dbReference>
<dbReference type="STRING" id="1611254.A0A2G5UW43"/>
<evidence type="ECO:0000256" key="1">
    <source>
        <dbReference type="ARBA" id="ARBA00004247"/>
    </source>
</evidence>
<dbReference type="PROSITE" id="PS01187">
    <property type="entry name" value="EGF_CA"/>
    <property type="match status" value="1"/>
</dbReference>
<dbReference type="InterPro" id="IPR051830">
    <property type="entry name" value="NOTCH_homolog"/>
</dbReference>
<dbReference type="PANTHER" id="PTHR24033:SF230">
    <property type="entry name" value="PROTEIN CBG18408"/>
    <property type="match status" value="1"/>
</dbReference>
<dbReference type="InterPro" id="IPR002861">
    <property type="entry name" value="Reeler_dom"/>
</dbReference>
<feature type="domain" description="ShKT" evidence="16">
    <location>
        <begin position="526"/>
        <end position="563"/>
    </location>
</feature>
<dbReference type="FunFam" id="2.10.25.10:FF:000565">
    <property type="entry name" value="Predicted protein"/>
    <property type="match status" value="1"/>
</dbReference>
<organism evidence="17 18">
    <name type="scientific">Caenorhabditis nigoni</name>
    <dbReference type="NCBI Taxonomy" id="1611254"/>
    <lineage>
        <taxon>Eukaryota</taxon>
        <taxon>Metazoa</taxon>
        <taxon>Ecdysozoa</taxon>
        <taxon>Nematoda</taxon>
        <taxon>Chromadorea</taxon>
        <taxon>Rhabditida</taxon>
        <taxon>Rhabditina</taxon>
        <taxon>Rhabditomorpha</taxon>
        <taxon>Rhabditoidea</taxon>
        <taxon>Rhabditidae</taxon>
        <taxon>Peloderinae</taxon>
        <taxon>Caenorhabditis</taxon>
    </lineage>
</organism>
<feature type="disulfide bond" evidence="14">
    <location>
        <begin position="513"/>
        <end position="522"/>
    </location>
</feature>
<dbReference type="PROSITE" id="PS50026">
    <property type="entry name" value="EGF_3"/>
    <property type="match status" value="4"/>
</dbReference>
<evidence type="ECO:0000256" key="6">
    <source>
        <dbReference type="ARBA" id="ARBA00022692"/>
    </source>
</evidence>
<dbReference type="InterPro" id="IPR012674">
    <property type="entry name" value="Calycin"/>
</dbReference>
<evidence type="ECO:0000256" key="10">
    <source>
        <dbReference type="ARBA" id="ARBA00022989"/>
    </source>
</evidence>
<dbReference type="Pfam" id="PF01549">
    <property type="entry name" value="ShK"/>
    <property type="match status" value="1"/>
</dbReference>
<dbReference type="InterPro" id="IPR003582">
    <property type="entry name" value="ShKT_dom"/>
</dbReference>
<evidence type="ECO:0008006" key="19">
    <source>
        <dbReference type="Google" id="ProtNLM"/>
    </source>
</evidence>
<dbReference type="PROSITE" id="PS01186">
    <property type="entry name" value="EGF_2"/>
    <property type="match status" value="1"/>
</dbReference>
<evidence type="ECO:0000256" key="2">
    <source>
        <dbReference type="ARBA" id="ARBA00022473"/>
    </source>
</evidence>
<keyword evidence="3" id="KW-1003">Cell membrane</keyword>
<dbReference type="CDD" id="cd07828">
    <property type="entry name" value="lipocalin_heme-bd-THAP4-like"/>
    <property type="match status" value="1"/>
</dbReference>
<dbReference type="SMART" id="SM00181">
    <property type="entry name" value="EGF"/>
    <property type="match status" value="4"/>
</dbReference>
<feature type="disulfide bond" evidence="14">
    <location>
        <begin position="475"/>
        <end position="484"/>
    </location>
</feature>
<dbReference type="Pfam" id="PF02014">
    <property type="entry name" value="Reeler"/>
    <property type="match status" value="1"/>
</dbReference>
<evidence type="ECO:0000256" key="13">
    <source>
        <dbReference type="ARBA" id="ARBA00023180"/>
    </source>
</evidence>
<dbReference type="GO" id="GO:0051241">
    <property type="term" value="P:negative regulation of multicellular organismal process"/>
    <property type="evidence" value="ECO:0007669"/>
    <property type="project" value="UniProtKB-ARBA"/>
</dbReference>
<dbReference type="PROSITE" id="PS00022">
    <property type="entry name" value="EGF_1"/>
    <property type="match status" value="4"/>
</dbReference>